<reference evidence="4" key="1">
    <citation type="journal article" date="2019" name="Int. J. Syst. Evol. Microbiol.">
        <title>The Global Catalogue of Microorganisms (GCM) 10K type strain sequencing project: providing services to taxonomists for standard genome sequencing and annotation.</title>
        <authorList>
            <consortium name="The Broad Institute Genomics Platform"/>
            <consortium name="The Broad Institute Genome Sequencing Center for Infectious Disease"/>
            <person name="Wu L."/>
            <person name="Ma J."/>
        </authorList>
    </citation>
    <scope>NUCLEOTIDE SEQUENCE [LARGE SCALE GENOMIC DNA]</scope>
    <source>
        <strain evidence="4">JCM 11496</strain>
    </source>
</reference>
<keyword evidence="4" id="KW-1185">Reference proteome</keyword>
<dbReference type="RefSeq" id="WP_343879313.1">
    <property type="nucleotide sequence ID" value="NZ_BAAAIJ010000036.1"/>
</dbReference>
<dbReference type="InterPro" id="IPR009839">
    <property type="entry name" value="SseB_N"/>
</dbReference>
<organism evidence="3 4">
    <name type="scientific">Arthrobacter flavus</name>
    <dbReference type="NCBI Taxonomy" id="95172"/>
    <lineage>
        <taxon>Bacteria</taxon>
        <taxon>Bacillati</taxon>
        <taxon>Actinomycetota</taxon>
        <taxon>Actinomycetes</taxon>
        <taxon>Micrococcales</taxon>
        <taxon>Micrococcaceae</taxon>
        <taxon>Arthrobacter</taxon>
    </lineage>
</organism>
<evidence type="ECO:0000313" key="3">
    <source>
        <dbReference type="EMBL" id="MFD1847351.1"/>
    </source>
</evidence>
<feature type="region of interest" description="Disordered" evidence="1">
    <location>
        <begin position="90"/>
        <end position="111"/>
    </location>
</feature>
<dbReference type="Pfam" id="PF07179">
    <property type="entry name" value="SseB"/>
    <property type="match status" value="1"/>
</dbReference>
<dbReference type="EMBL" id="JBHUGA010000052">
    <property type="protein sequence ID" value="MFD1847351.1"/>
    <property type="molecule type" value="Genomic_DNA"/>
</dbReference>
<proteinExistence type="predicted"/>
<gene>
    <name evidence="3" type="ORF">ACFSFX_12195</name>
</gene>
<comment type="caution">
    <text evidence="3">The sequence shown here is derived from an EMBL/GenBank/DDBJ whole genome shotgun (WGS) entry which is preliminary data.</text>
</comment>
<evidence type="ECO:0000259" key="2">
    <source>
        <dbReference type="Pfam" id="PF07179"/>
    </source>
</evidence>
<sequence>MSERHLPAHIAAALAANTADSAGQAWAGRDLSGEGNPLHNFDDDDGAAPPAYTQAVDRLLAGTSDETGVLAALAGVRLFVPVVAQLAGVTGDGEPHPHADHGNGGGIPEGDKEADMALVTLKAPDGRTALPVFSSSAALAAWHPEARPVAVYAPRAALSAVADGAELLVIDPGAHFTFVVRRPALWALAQQLQWRPAYSDPGIADLVAQITGEEPAILRVALGPGSGVPARAADGTLASGGGPGPEVRLQITLRDGLAGDAVQAVVQQLQDRLRATTEFVERVDSLEVVLTR</sequence>
<feature type="domain" description="SseB protein N-terminal" evidence="2">
    <location>
        <begin position="54"/>
        <end position="187"/>
    </location>
</feature>
<accession>A0ABW4Q9N1</accession>
<name>A0ABW4Q9N1_9MICC</name>
<evidence type="ECO:0000256" key="1">
    <source>
        <dbReference type="SAM" id="MobiDB-lite"/>
    </source>
</evidence>
<evidence type="ECO:0000313" key="4">
    <source>
        <dbReference type="Proteomes" id="UP001597307"/>
    </source>
</evidence>
<protein>
    <submittedName>
        <fullName evidence="3">SseB family protein</fullName>
    </submittedName>
</protein>
<dbReference type="Proteomes" id="UP001597307">
    <property type="component" value="Unassembled WGS sequence"/>
</dbReference>